<dbReference type="KEGG" id="tmk:QGN29_08790"/>
<accession>A0AA52HAN6</accession>
<dbReference type="AlphaFoldDB" id="A0AA52HAN6"/>
<dbReference type="PANTHER" id="PTHR30154">
    <property type="entry name" value="LEUCINE-RESPONSIVE REGULATORY PROTEIN"/>
    <property type="match status" value="1"/>
</dbReference>
<keyword evidence="2" id="KW-0238">DNA-binding</keyword>
<dbReference type="GO" id="GO:0043565">
    <property type="term" value="F:sequence-specific DNA binding"/>
    <property type="evidence" value="ECO:0007669"/>
    <property type="project" value="InterPro"/>
</dbReference>
<dbReference type="Pfam" id="PF13404">
    <property type="entry name" value="HTH_AsnC-type"/>
    <property type="match status" value="1"/>
</dbReference>
<dbReference type="Pfam" id="PF01037">
    <property type="entry name" value="AsnC_trans_reg"/>
    <property type="match status" value="1"/>
</dbReference>
<keyword evidence="1" id="KW-0805">Transcription regulation</keyword>
<dbReference type="SUPFAM" id="SSF54909">
    <property type="entry name" value="Dimeric alpha+beta barrel"/>
    <property type="match status" value="1"/>
</dbReference>
<evidence type="ECO:0000313" key="5">
    <source>
        <dbReference type="EMBL" id="WND04164.1"/>
    </source>
</evidence>
<dbReference type="Proteomes" id="UP001268683">
    <property type="component" value="Chromosome"/>
</dbReference>
<evidence type="ECO:0000313" key="6">
    <source>
        <dbReference type="Proteomes" id="UP001268683"/>
    </source>
</evidence>
<dbReference type="EMBL" id="CP123872">
    <property type="protein sequence ID" value="WND04164.1"/>
    <property type="molecule type" value="Genomic_DNA"/>
</dbReference>
<dbReference type="Gene3D" id="1.10.10.10">
    <property type="entry name" value="Winged helix-like DNA-binding domain superfamily/Winged helix DNA-binding domain"/>
    <property type="match status" value="1"/>
</dbReference>
<organism evidence="5 6">
    <name type="scientific">Temperatibacter marinus</name>
    <dbReference type="NCBI Taxonomy" id="1456591"/>
    <lineage>
        <taxon>Bacteria</taxon>
        <taxon>Pseudomonadati</taxon>
        <taxon>Pseudomonadota</taxon>
        <taxon>Alphaproteobacteria</taxon>
        <taxon>Kordiimonadales</taxon>
        <taxon>Temperatibacteraceae</taxon>
        <taxon>Temperatibacter</taxon>
    </lineage>
</organism>
<dbReference type="GO" id="GO:0043200">
    <property type="term" value="P:response to amino acid"/>
    <property type="evidence" value="ECO:0007669"/>
    <property type="project" value="TreeGrafter"/>
</dbReference>
<dbReference type="InterPro" id="IPR000485">
    <property type="entry name" value="AsnC-type_HTH_dom"/>
</dbReference>
<dbReference type="InterPro" id="IPR019887">
    <property type="entry name" value="Tscrpt_reg_AsnC/Lrp_C"/>
</dbReference>
<dbReference type="PROSITE" id="PS50956">
    <property type="entry name" value="HTH_ASNC_2"/>
    <property type="match status" value="1"/>
</dbReference>
<dbReference type="PROSITE" id="PS00519">
    <property type="entry name" value="HTH_ASNC_1"/>
    <property type="match status" value="1"/>
</dbReference>
<evidence type="ECO:0000256" key="3">
    <source>
        <dbReference type="ARBA" id="ARBA00023163"/>
    </source>
</evidence>
<keyword evidence="6" id="KW-1185">Reference proteome</keyword>
<protein>
    <submittedName>
        <fullName evidence="5">Lrp/AsnC family transcriptional regulator</fullName>
    </submittedName>
</protein>
<dbReference type="CDD" id="cd00090">
    <property type="entry name" value="HTH_ARSR"/>
    <property type="match status" value="1"/>
</dbReference>
<dbReference type="GO" id="GO:0006355">
    <property type="term" value="P:regulation of DNA-templated transcription"/>
    <property type="evidence" value="ECO:0007669"/>
    <property type="project" value="UniProtKB-ARBA"/>
</dbReference>
<dbReference type="GO" id="GO:0005829">
    <property type="term" value="C:cytosol"/>
    <property type="evidence" value="ECO:0007669"/>
    <property type="project" value="TreeGrafter"/>
</dbReference>
<dbReference type="RefSeq" id="WP_310800028.1">
    <property type="nucleotide sequence ID" value="NZ_CP123872.1"/>
</dbReference>
<keyword evidence="3" id="KW-0804">Transcription</keyword>
<dbReference type="SUPFAM" id="SSF46785">
    <property type="entry name" value="Winged helix' DNA-binding domain"/>
    <property type="match status" value="1"/>
</dbReference>
<dbReference type="InterPro" id="IPR019888">
    <property type="entry name" value="Tscrpt_reg_AsnC-like"/>
</dbReference>
<sequence>MDKKDEKLVALLRRNARLSTSEIARQIGMSRTTVQDRINRLEDIGVIAGYTLKMGEKGETGVRAHVMLKIQPRAQVAVVASMKKMDEVLSIYTISGEYDMIAIVGASTTSALDYALDTLGGIEGVERTKTSILLTTKLER</sequence>
<evidence type="ECO:0000256" key="2">
    <source>
        <dbReference type="ARBA" id="ARBA00023125"/>
    </source>
</evidence>
<dbReference type="PRINTS" id="PR00033">
    <property type="entry name" value="HTHASNC"/>
</dbReference>
<dbReference type="InterPro" id="IPR011008">
    <property type="entry name" value="Dimeric_a/b-barrel"/>
</dbReference>
<gene>
    <name evidence="5" type="ORF">QGN29_08790</name>
</gene>
<feature type="domain" description="HTH asnC-type" evidence="4">
    <location>
        <begin position="1"/>
        <end position="63"/>
    </location>
</feature>
<reference evidence="5" key="1">
    <citation type="submission" date="2023-04" db="EMBL/GenBank/DDBJ databases">
        <title>Complete genome sequence of Temperatibacter marinus.</title>
        <authorList>
            <person name="Rong J.-C."/>
            <person name="Yi M.-L."/>
            <person name="Zhao Q."/>
        </authorList>
    </citation>
    <scope>NUCLEOTIDE SEQUENCE</scope>
    <source>
        <strain evidence="5">NBRC 110045</strain>
    </source>
</reference>
<evidence type="ECO:0000256" key="1">
    <source>
        <dbReference type="ARBA" id="ARBA00023015"/>
    </source>
</evidence>
<proteinExistence type="predicted"/>
<dbReference type="PANTHER" id="PTHR30154:SF53">
    <property type="entry name" value="HTH-TYPE TRANSCRIPTIONAL REGULATOR LRPC"/>
    <property type="match status" value="1"/>
</dbReference>
<dbReference type="InterPro" id="IPR036390">
    <property type="entry name" value="WH_DNA-bd_sf"/>
</dbReference>
<dbReference type="Gene3D" id="3.30.70.920">
    <property type="match status" value="1"/>
</dbReference>
<dbReference type="InterPro" id="IPR036388">
    <property type="entry name" value="WH-like_DNA-bd_sf"/>
</dbReference>
<dbReference type="InterPro" id="IPR011991">
    <property type="entry name" value="ArsR-like_HTH"/>
</dbReference>
<dbReference type="InterPro" id="IPR019885">
    <property type="entry name" value="Tscrpt_reg_HTH_AsnC-type_CS"/>
</dbReference>
<evidence type="ECO:0000259" key="4">
    <source>
        <dbReference type="PROSITE" id="PS50956"/>
    </source>
</evidence>
<dbReference type="SMART" id="SM00344">
    <property type="entry name" value="HTH_ASNC"/>
    <property type="match status" value="1"/>
</dbReference>
<name>A0AA52HAN6_9PROT</name>